<dbReference type="Proteomes" id="UP001326199">
    <property type="component" value="Unassembled WGS sequence"/>
</dbReference>
<comment type="caution">
    <text evidence="1">The sequence shown here is derived from an EMBL/GenBank/DDBJ whole genome shotgun (WGS) entry which is preliminary data.</text>
</comment>
<reference evidence="1 2" key="1">
    <citation type="journal article" date="2023" name="bioRxiv">
        <title>High-quality genome assemblies of four members of thePodospora anserinaspecies complex.</title>
        <authorList>
            <person name="Ament-Velasquez S.L."/>
            <person name="Vogan A.A."/>
            <person name="Wallerman O."/>
            <person name="Hartmann F."/>
            <person name="Gautier V."/>
            <person name="Silar P."/>
            <person name="Giraud T."/>
            <person name="Johannesson H."/>
        </authorList>
    </citation>
    <scope>NUCLEOTIDE SEQUENCE [LARGE SCALE GENOMIC DNA]</scope>
    <source>
        <strain evidence="1 2">CBS 411.78</strain>
    </source>
</reference>
<sequence length="339" mass="37764">MNGVPRPIYRTNIWGSGDICLFKVEHHGWPQCEVVFARIQPNSFLHCNWQLPTPWEVGYWGLSVITVTPREGKYLSVVRGRNGEPSEPCAGQLRADWGWSVHIQQPACSWNMQVTGCYALMPSLAEMLPKSGARFVSLHHTTLPNPLPKSEKKIQHSSQRHTTASFSGVFPPPCSLLNGGQIHVQPSYLRGTRQSARGSATLVLLPLESIPLMPSRVSRDRLLEVVSSLPFVSLNKQQLYLLTVVPNRNMTDIDCACDDVKSLPPSYYLQNLSSRQTSENTPRLAHLTNISITPPSLSGRIQKSAIPETPHLHLLDCLQRKQPLKARKVFSVLTNSVGV</sequence>
<name>A0ABR0H8Z7_9PEZI</name>
<accession>A0ABR0H8Z7</accession>
<protein>
    <submittedName>
        <fullName evidence="1">Uncharacterized protein</fullName>
    </submittedName>
</protein>
<gene>
    <name evidence="1" type="ORF">QC763_505048</name>
</gene>
<proteinExistence type="predicted"/>
<dbReference type="EMBL" id="JAFFHB010000007">
    <property type="protein sequence ID" value="KAK4664391.1"/>
    <property type="molecule type" value="Genomic_DNA"/>
</dbReference>
<evidence type="ECO:0000313" key="2">
    <source>
        <dbReference type="Proteomes" id="UP001326199"/>
    </source>
</evidence>
<keyword evidence="2" id="KW-1185">Reference proteome</keyword>
<dbReference type="GeneID" id="87933441"/>
<dbReference type="RefSeq" id="XP_062764357.1">
    <property type="nucleotide sequence ID" value="XM_062913098.1"/>
</dbReference>
<organism evidence="1 2">
    <name type="scientific">Podospora pseudopauciseta</name>
    <dbReference type="NCBI Taxonomy" id="2093780"/>
    <lineage>
        <taxon>Eukaryota</taxon>
        <taxon>Fungi</taxon>
        <taxon>Dikarya</taxon>
        <taxon>Ascomycota</taxon>
        <taxon>Pezizomycotina</taxon>
        <taxon>Sordariomycetes</taxon>
        <taxon>Sordariomycetidae</taxon>
        <taxon>Sordariales</taxon>
        <taxon>Podosporaceae</taxon>
        <taxon>Podospora</taxon>
    </lineage>
</organism>
<evidence type="ECO:0000313" key="1">
    <source>
        <dbReference type="EMBL" id="KAK4664391.1"/>
    </source>
</evidence>